<sequence>MQYCISLSSHTHCQSLKWPTRRGDKTTASRVQRSNPKNVACHANQKESDFKEQLHHLHVYAISDVHCDHELNAQWVKNLPPCGDAPNTKRVLLVAGDVSSDLEKLRRTLIDLKQRFDVLLYVPGNHCLWLTSSKDPSAHADSVAKLRAVIEVCAQLPGVYCTPIRLGQLVLAPTYSWHHQSWDQEPDIPGNLVPRASKLTIGDYVKCAWPPEISGPGLGDVALAEWMDSLNDACGWDEVERLCGKGSAHQIDLKAGISKAGAALESDGSGSCEVITFSHFLPFQDLLPEKRFLTFPNLAKAVGSQPLGERISQLRPLLHVFGHSHFAWDAHSAAGVRCLQAPLCYPKERQERMRSLRMTSSCAQGPAGPALHADCPWLPLLICTAQYSLQPRQPPQCEQQRAQELEGLLDSGALCLMAACDSLQTPKNVSEHRQIRGYAEAAALLGNSSSSSSSSSSSRRGRSLPCLLTHLHQQAGGVPVEVASWSLDACPSYHAMWSHYYQTHEREPSNTELAPWVAAHYIKRRTRLWLKGLL</sequence>
<dbReference type="EMBL" id="MU069457">
    <property type="protein sequence ID" value="KAF5842687.1"/>
    <property type="molecule type" value="Genomic_DNA"/>
</dbReference>
<organism evidence="1 2">
    <name type="scientific">Dunaliella salina</name>
    <name type="common">Green alga</name>
    <name type="synonym">Protococcus salinus</name>
    <dbReference type="NCBI Taxonomy" id="3046"/>
    <lineage>
        <taxon>Eukaryota</taxon>
        <taxon>Viridiplantae</taxon>
        <taxon>Chlorophyta</taxon>
        <taxon>core chlorophytes</taxon>
        <taxon>Chlorophyceae</taxon>
        <taxon>CS clade</taxon>
        <taxon>Chlamydomonadales</taxon>
        <taxon>Dunaliellaceae</taxon>
        <taxon>Dunaliella</taxon>
    </lineage>
</organism>
<comment type="caution">
    <text evidence="1">The sequence shown here is derived from an EMBL/GenBank/DDBJ whole genome shotgun (WGS) entry which is preliminary data.</text>
</comment>
<gene>
    <name evidence="1" type="ORF">DUNSADRAFT_5763</name>
</gene>
<dbReference type="PANTHER" id="PTHR36492">
    <property type="match status" value="1"/>
</dbReference>
<dbReference type="InterPro" id="IPR052963">
    <property type="entry name" value="Pantetheine_PDE"/>
</dbReference>
<dbReference type="CDD" id="cd00838">
    <property type="entry name" value="MPP_superfamily"/>
    <property type="match status" value="1"/>
</dbReference>
<evidence type="ECO:0000313" key="2">
    <source>
        <dbReference type="Proteomes" id="UP000815325"/>
    </source>
</evidence>
<name>A0ABQ7H758_DUNSA</name>
<accession>A0ABQ7H758</accession>
<dbReference type="PANTHER" id="PTHR36492:SF2">
    <property type="entry name" value="[ACYL-CARRIER-PROTEIN] PHOSPHODIESTERASE PPTH"/>
    <property type="match status" value="1"/>
</dbReference>
<keyword evidence="2" id="KW-1185">Reference proteome</keyword>
<evidence type="ECO:0008006" key="3">
    <source>
        <dbReference type="Google" id="ProtNLM"/>
    </source>
</evidence>
<reference evidence="1" key="1">
    <citation type="submission" date="2017-08" db="EMBL/GenBank/DDBJ databases">
        <authorList>
            <person name="Polle J.E."/>
            <person name="Barry K."/>
            <person name="Cushman J."/>
            <person name="Schmutz J."/>
            <person name="Tran D."/>
            <person name="Hathwaick L.T."/>
            <person name="Yim W.C."/>
            <person name="Jenkins J."/>
            <person name="Mckie-Krisberg Z.M."/>
            <person name="Prochnik S."/>
            <person name="Lindquist E."/>
            <person name="Dockter R.B."/>
            <person name="Adam C."/>
            <person name="Molina H."/>
            <person name="Bunkerborg J."/>
            <person name="Jin E."/>
            <person name="Buchheim M."/>
            <person name="Magnuson J."/>
        </authorList>
    </citation>
    <scope>NUCLEOTIDE SEQUENCE</scope>
    <source>
        <strain evidence="1">CCAP 19/18</strain>
    </source>
</reference>
<dbReference type="Proteomes" id="UP000815325">
    <property type="component" value="Unassembled WGS sequence"/>
</dbReference>
<proteinExistence type="predicted"/>
<dbReference type="InterPro" id="IPR029052">
    <property type="entry name" value="Metallo-depent_PP-like"/>
</dbReference>
<evidence type="ECO:0000313" key="1">
    <source>
        <dbReference type="EMBL" id="KAF5842687.1"/>
    </source>
</evidence>
<dbReference type="Gene3D" id="3.60.21.10">
    <property type="match status" value="1"/>
</dbReference>
<protein>
    <recommendedName>
        <fullName evidence="3">Calcineurin-like phosphoesterase domain-containing protein</fullName>
    </recommendedName>
</protein>
<dbReference type="SUPFAM" id="SSF56300">
    <property type="entry name" value="Metallo-dependent phosphatases"/>
    <property type="match status" value="1"/>
</dbReference>